<evidence type="ECO:0000313" key="1">
    <source>
        <dbReference type="EMBL" id="CAK5080438.1"/>
    </source>
</evidence>
<evidence type="ECO:0000313" key="2">
    <source>
        <dbReference type="Proteomes" id="UP001497535"/>
    </source>
</evidence>
<name>A0ACB0ZQ63_MELEN</name>
<dbReference type="Proteomes" id="UP001497535">
    <property type="component" value="Unassembled WGS sequence"/>
</dbReference>
<organism evidence="1 2">
    <name type="scientific">Meloidogyne enterolobii</name>
    <name type="common">Root-knot nematode worm</name>
    <name type="synonym">Meloidogyne mayaguensis</name>
    <dbReference type="NCBI Taxonomy" id="390850"/>
    <lineage>
        <taxon>Eukaryota</taxon>
        <taxon>Metazoa</taxon>
        <taxon>Ecdysozoa</taxon>
        <taxon>Nematoda</taxon>
        <taxon>Chromadorea</taxon>
        <taxon>Rhabditida</taxon>
        <taxon>Tylenchina</taxon>
        <taxon>Tylenchomorpha</taxon>
        <taxon>Tylenchoidea</taxon>
        <taxon>Meloidogynidae</taxon>
        <taxon>Meloidogyninae</taxon>
        <taxon>Meloidogyne</taxon>
    </lineage>
</organism>
<accession>A0ACB0ZQ63</accession>
<gene>
    <name evidence="1" type="ORF">MENTE1834_LOCUS27611</name>
</gene>
<comment type="caution">
    <text evidence="1">The sequence shown here is derived from an EMBL/GenBank/DDBJ whole genome shotgun (WGS) entry which is preliminary data.</text>
</comment>
<keyword evidence="2" id="KW-1185">Reference proteome</keyword>
<reference evidence="1" key="1">
    <citation type="submission" date="2023-11" db="EMBL/GenBank/DDBJ databases">
        <authorList>
            <person name="Poullet M."/>
        </authorList>
    </citation>
    <scope>NUCLEOTIDE SEQUENCE</scope>
    <source>
        <strain evidence="1">E1834</strain>
    </source>
</reference>
<proteinExistence type="predicted"/>
<protein>
    <submittedName>
        <fullName evidence="1">Uncharacterized protein</fullName>
    </submittedName>
</protein>
<dbReference type="EMBL" id="CAVMJV010000041">
    <property type="protein sequence ID" value="CAK5080438.1"/>
    <property type="molecule type" value="Genomic_DNA"/>
</dbReference>
<sequence length="65" mass="7668">MLREMTKSPSIRLWNFACIDKHCAFEYDLYTKTELVKFNMEEFIVKAVQGGLKGKVIEKNLFNFC</sequence>